<sequence>MTPSFIDFLHFDYLSWLTDMGESGMIVPLSCALLIVLWRVESARAAWLFGRSMLMATLGIIALKLFFMCVGERLGSSIVSPSGHACMSSSFYGLCACLFWARQRNVLGMLGILGAAALIVAIAVSRVQIEAHSVPEVLLGSGLGLLSVALFAFAYLRQPPAPLRQAGVMLFLLPVCLLSYGLSFPGEELLRSAVPWLRSNLCCTS</sequence>
<feature type="transmembrane region" description="Helical" evidence="1">
    <location>
        <begin position="168"/>
        <end position="186"/>
    </location>
</feature>
<feature type="transmembrane region" description="Helical" evidence="1">
    <location>
        <begin position="20"/>
        <end position="38"/>
    </location>
</feature>
<dbReference type="RefSeq" id="WP_345918090.1">
    <property type="nucleotide sequence ID" value="NZ_JBDIVE010000001.1"/>
</dbReference>
<keyword evidence="4" id="KW-1185">Reference proteome</keyword>
<feature type="transmembrane region" description="Helical" evidence="1">
    <location>
        <begin position="78"/>
        <end position="99"/>
    </location>
</feature>
<evidence type="ECO:0000259" key="2">
    <source>
        <dbReference type="Pfam" id="PF01569"/>
    </source>
</evidence>
<feature type="transmembrane region" description="Helical" evidence="1">
    <location>
        <begin position="106"/>
        <end position="125"/>
    </location>
</feature>
<name>A0ABU9YUB7_9RHOO</name>
<keyword evidence="1" id="KW-1133">Transmembrane helix</keyword>
<proteinExistence type="predicted"/>
<dbReference type="SUPFAM" id="SSF48317">
    <property type="entry name" value="Acid phosphatase/Vanadium-dependent haloperoxidase"/>
    <property type="match status" value="1"/>
</dbReference>
<keyword evidence="1" id="KW-0812">Transmembrane</keyword>
<organism evidence="3 4">
    <name type="scientific">Uliginosibacterium sediminicola</name>
    <dbReference type="NCBI Taxonomy" id="2024550"/>
    <lineage>
        <taxon>Bacteria</taxon>
        <taxon>Pseudomonadati</taxon>
        <taxon>Pseudomonadota</taxon>
        <taxon>Betaproteobacteria</taxon>
        <taxon>Rhodocyclales</taxon>
        <taxon>Zoogloeaceae</taxon>
        <taxon>Uliginosibacterium</taxon>
    </lineage>
</organism>
<reference evidence="3 4" key="1">
    <citation type="journal article" date="2018" name="Int. J. Syst. Evol. Microbiol.">
        <title>Uliginosibacterium sediminicola sp. nov., isolated from freshwater sediment.</title>
        <authorList>
            <person name="Hwang W.M."/>
            <person name="Kim S.M."/>
            <person name="Kang K."/>
            <person name="Ahn T.Y."/>
        </authorList>
    </citation>
    <scope>NUCLEOTIDE SEQUENCE [LARGE SCALE GENOMIC DNA]</scope>
    <source>
        <strain evidence="3 4">M1-21</strain>
    </source>
</reference>
<gene>
    <name evidence="3" type="ORF">ABDB84_02460</name>
</gene>
<keyword evidence="1" id="KW-0472">Membrane</keyword>
<dbReference type="EMBL" id="JBDIVE010000001">
    <property type="protein sequence ID" value="MEN3067323.1"/>
    <property type="molecule type" value="Genomic_DNA"/>
</dbReference>
<comment type="caution">
    <text evidence="3">The sequence shown here is derived from an EMBL/GenBank/DDBJ whole genome shotgun (WGS) entry which is preliminary data.</text>
</comment>
<feature type="domain" description="Phosphatidic acid phosphatase type 2/haloperoxidase" evidence="2">
    <location>
        <begin position="77"/>
        <end position="152"/>
    </location>
</feature>
<evidence type="ECO:0000313" key="3">
    <source>
        <dbReference type="EMBL" id="MEN3067323.1"/>
    </source>
</evidence>
<evidence type="ECO:0000313" key="4">
    <source>
        <dbReference type="Proteomes" id="UP001410394"/>
    </source>
</evidence>
<feature type="transmembrane region" description="Helical" evidence="1">
    <location>
        <begin position="45"/>
        <end position="66"/>
    </location>
</feature>
<evidence type="ECO:0000256" key="1">
    <source>
        <dbReference type="SAM" id="Phobius"/>
    </source>
</evidence>
<dbReference type="InterPro" id="IPR000326">
    <property type="entry name" value="PAP2/HPO"/>
</dbReference>
<dbReference type="Pfam" id="PF01569">
    <property type="entry name" value="PAP2"/>
    <property type="match status" value="1"/>
</dbReference>
<protein>
    <submittedName>
        <fullName evidence="3">Phosphatase PAP2 family protein</fullName>
    </submittedName>
</protein>
<dbReference type="Gene3D" id="1.20.144.10">
    <property type="entry name" value="Phosphatidic acid phosphatase type 2/haloperoxidase"/>
    <property type="match status" value="1"/>
</dbReference>
<feature type="transmembrane region" description="Helical" evidence="1">
    <location>
        <begin position="137"/>
        <end position="156"/>
    </location>
</feature>
<dbReference type="InterPro" id="IPR036938">
    <property type="entry name" value="PAP2/HPO_sf"/>
</dbReference>
<accession>A0ABU9YUB7</accession>
<dbReference type="Proteomes" id="UP001410394">
    <property type="component" value="Unassembled WGS sequence"/>
</dbReference>